<evidence type="ECO:0000259" key="3">
    <source>
        <dbReference type="Pfam" id="PF12770"/>
    </source>
</evidence>
<evidence type="ECO:0000256" key="1">
    <source>
        <dbReference type="SAM" id="MobiDB-lite"/>
    </source>
</evidence>
<protein>
    <recommendedName>
        <fullName evidence="3">CHAT domain-containing protein</fullName>
    </recommendedName>
</protein>
<accession>A0A812L167</accession>
<feature type="compositionally biased region" description="Basic and acidic residues" evidence="1">
    <location>
        <begin position="231"/>
        <end position="254"/>
    </location>
</feature>
<feature type="transmembrane region" description="Helical" evidence="2">
    <location>
        <begin position="113"/>
        <end position="135"/>
    </location>
</feature>
<dbReference type="InterPro" id="IPR024983">
    <property type="entry name" value="CHAT_dom"/>
</dbReference>
<keyword evidence="5" id="KW-1185">Reference proteome</keyword>
<keyword evidence="2" id="KW-1133">Transmembrane helix</keyword>
<feature type="region of interest" description="Disordered" evidence="1">
    <location>
        <begin position="195"/>
        <end position="255"/>
    </location>
</feature>
<proteinExistence type="predicted"/>
<dbReference type="OrthoDB" id="431454at2759"/>
<dbReference type="PROSITE" id="PS51257">
    <property type="entry name" value="PROKAR_LIPOPROTEIN"/>
    <property type="match status" value="1"/>
</dbReference>
<gene>
    <name evidence="4" type="ORF">SNAT2548_LOCUS10443</name>
</gene>
<dbReference type="EMBL" id="CAJNDS010000868">
    <property type="protein sequence ID" value="CAE7238261.1"/>
    <property type="molecule type" value="Genomic_DNA"/>
</dbReference>
<keyword evidence="2" id="KW-0472">Membrane</keyword>
<name>A0A812L167_9DINO</name>
<keyword evidence="2" id="KW-0812">Transmembrane</keyword>
<comment type="caution">
    <text evidence="4">The sequence shown here is derived from an EMBL/GenBank/DDBJ whole genome shotgun (WGS) entry which is preliminary data.</text>
</comment>
<dbReference type="Proteomes" id="UP000604046">
    <property type="component" value="Unassembled WGS sequence"/>
</dbReference>
<evidence type="ECO:0000313" key="4">
    <source>
        <dbReference type="EMBL" id="CAE7238261.1"/>
    </source>
</evidence>
<reference evidence="4" key="1">
    <citation type="submission" date="2021-02" db="EMBL/GenBank/DDBJ databases">
        <authorList>
            <person name="Dougan E. K."/>
            <person name="Rhodes N."/>
            <person name="Thang M."/>
            <person name="Chan C."/>
        </authorList>
    </citation>
    <scope>NUCLEOTIDE SEQUENCE</scope>
</reference>
<dbReference type="AlphaFoldDB" id="A0A812L167"/>
<dbReference type="Pfam" id="PF12770">
    <property type="entry name" value="CHAT"/>
    <property type="match status" value="1"/>
</dbReference>
<evidence type="ECO:0000313" key="5">
    <source>
        <dbReference type="Proteomes" id="UP000604046"/>
    </source>
</evidence>
<sequence length="535" mass="57814">MLRKLSLRLSVSICLGPFFFLSYLCWTGSCAPSPESPKLKVRRLTQEGSVESHTNARRQSAIYNLRASPFSSGQLLPKTWDEPASVALKSDAQEENAMQKEQLPFDRSVEQGWSGWLMAALGIVGVLFPLTYCIVPHLRKLLCTSGCMDPSYHVVPDSETIGHASIHSDVPMDASLPQLGAAATEYFFIGEEETTTTMSAGNPPVPATPATVTATATESEPEAELYPDTEEPARRASENSRDSEESLTPERPRSPCELGVSFQAAAEPVLPVPCVVAKSPEAVNLATKSSSLLMLYASPLCRIDASRGATPLPSLDFEQEWRSLVTASVESPNGPSLAARPLTAASLQRSLSYGIATRKDTTILHLSAHGTPQGLVLEDGKGTAHLLSCELVNEMLSLRAGAAPFQLVVVNACQSQAVGNVFADSGIPHVVCSEDKIMDTWVQLFMRTFYTAIFCGSTVAAAFEAALTSLRCQPGIPQEGSAAHGRWSMHVNALMRLMIDDVLLFCRAFGSQRVSEDHDKVICATRPRLCLTREN</sequence>
<feature type="compositionally biased region" description="Acidic residues" evidence="1">
    <location>
        <begin position="219"/>
        <end position="230"/>
    </location>
</feature>
<feature type="compositionally biased region" description="Low complexity" evidence="1">
    <location>
        <begin position="208"/>
        <end position="218"/>
    </location>
</feature>
<organism evidence="4 5">
    <name type="scientific">Symbiodinium natans</name>
    <dbReference type="NCBI Taxonomy" id="878477"/>
    <lineage>
        <taxon>Eukaryota</taxon>
        <taxon>Sar</taxon>
        <taxon>Alveolata</taxon>
        <taxon>Dinophyceae</taxon>
        <taxon>Suessiales</taxon>
        <taxon>Symbiodiniaceae</taxon>
        <taxon>Symbiodinium</taxon>
    </lineage>
</organism>
<feature type="domain" description="CHAT" evidence="3">
    <location>
        <begin position="304"/>
        <end position="474"/>
    </location>
</feature>
<evidence type="ECO:0000256" key="2">
    <source>
        <dbReference type="SAM" id="Phobius"/>
    </source>
</evidence>